<dbReference type="OrthoDB" id="5859649at2759"/>
<dbReference type="AlphaFoldDB" id="A0A183D387"/>
<accession>A0A183D387</accession>
<evidence type="ECO:0000313" key="2">
    <source>
        <dbReference type="EMBL" id="VDK38338.1"/>
    </source>
</evidence>
<dbReference type="EMBL" id="UYRT01005271">
    <property type="protein sequence ID" value="VDK38338.1"/>
    <property type="molecule type" value="Genomic_DNA"/>
</dbReference>
<gene>
    <name evidence="2" type="ORF">GPUH_LOCUS3178</name>
</gene>
<evidence type="ECO:0000313" key="4">
    <source>
        <dbReference type="WBParaSite" id="GPUH_0000318301-mRNA-1"/>
    </source>
</evidence>
<keyword evidence="1" id="KW-0472">Membrane</keyword>
<reference evidence="4" key="1">
    <citation type="submission" date="2016-06" db="UniProtKB">
        <authorList>
            <consortium name="WormBaseParasite"/>
        </authorList>
    </citation>
    <scope>IDENTIFICATION</scope>
</reference>
<keyword evidence="1" id="KW-1133">Transmembrane helix</keyword>
<feature type="transmembrane region" description="Helical" evidence="1">
    <location>
        <begin position="12"/>
        <end position="33"/>
    </location>
</feature>
<reference evidence="2 3" key="2">
    <citation type="submission" date="2018-11" db="EMBL/GenBank/DDBJ databases">
        <authorList>
            <consortium name="Pathogen Informatics"/>
        </authorList>
    </citation>
    <scope>NUCLEOTIDE SEQUENCE [LARGE SCALE GENOMIC DNA]</scope>
</reference>
<dbReference type="WBParaSite" id="GPUH_0000318301-mRNA-1">
    <property type="protein sequence ID" value="GPUH_0000318301-mRNA-1"/>
    <property type="gene ID" value="GPUH_0000318301"/>
</dbReference>
<protein>
    <submittedName>
        <fullName evidence="4">7TM_GPCR_Srx domain-containing protein</fullName>
    </submittedName>
</protein>
<evidence type="ECO:0000313" key="3">
    <source>
        <dbReference type="Proteomes" id="UP000271098"/>
    </source>
</evidence>
<proteinExistence type="predicted"/>
<keyword evidence="3" id="KW-1185">Reference proteome</keyword>
<sequence>MRTCCNCWHIKHGTIILGLLELAAVALILSGILKQLIGKIRNHRCEQTFFTRLFRDCYKWSFLTFNWTLAGDYFITLLLLTITICVS</sequence>
<name>A0A183D387_9BILA</name>
<feature type="transmembrane region" description="Helical" evidence="1">
    <location>
        <begin position="65"/>
        <end position="86"/>
    </location>
</feature>
<organism evidence="4">
    <name type="scientific">Gongylonema pulchrum</name>
    <dbReference type="NCBI Taxonomy" id="637853"/>
    <lineage>
        <taxon>Eukaryota</taxon>
        <taxon>Metazoa</taxon>
        <taxon>Ecdysozoa</taxon>
        <taxon>Nematoda</taxon>
        <taxon>Chromadorea</taxon>
        <taxon>Rhabditida</taxon>
        <taxon>Spirurina</taxon>
        <taxon>Spiruromorpha</taxon>
        <taxon>Spiruroidea</taxon>
        <taxon>Gongylonematidae</taxon>
        <taxon>Gongylonema</taxon>
    </lineage>
</organism>
<keyword evidence="1" id="KW-0812">Transmembrane</keyword>
<dbReference type="Proteomes" id="UP000271098">
    <property type="component" value="Unassembled WGS sequence"/>
</dbReference>
<evidence type="ECO:0000256" key="1">
    <source>
        <dbReference type="SAM" id="Phobius"/>
    </source>
</evidence>